<sequence length="66" mass="6918">MARSEKAADSKLDLLRVLIVSAFFAGMAVGLLMALGWDAAFPGYHPALIDTDVLVKESPAVADPSS</sequence>
<comment type="caution">
    <text evidence="2">The sequence shown here is derived from an EMBL/GenBank/DDBJ whole genome shotgun (WGS) entry which is preliminary data.</text>
</comment>
<proteinExistence type="predicted"/>
<dbReference type="AlphaFoldDB" id="A0A5C8PAD3"/>
<reference evidence="2 3" key="1">
    <citation type="submission" date="2019-06" db="EMBL/GenBank/DDBJ databases">
        <title>New taxonomy in bacterial strain CC-CFT640, isolated from vineyard.</title>
        <authorList>
            <person name="Lin S.-Y."/>
            <person name="Tsai C.-F."/>
            <person name="Young C.-C."/>
        </authorList>
    </citation>
    <scope>NUCLEOTIDE SEQUENCE [LARGE SCALE GENOMIC DNA]</scope>
    <source>
        <strain evidence="2 3">CC-CFT640</strain>
    </source>
</reference>
<feature type="transmembrane region" description="Helical" evidence="1">
    <location>
        <begin position="12"/>
        <end position="37"/>
    </location>
</feature>
<evidence type="ECO:0000313" key="3">
    <source>
        <dbReference type="Proteomes" id="UP000321638"/>
    </source>
</evidence>
<name>A0A5C8PAD3_9HYPH</name>
<keyword evidence="1" id="KW-0472">Membrane</keyword>
<dbReference type="Proteomes" id="UP000321638">
    <property type="component" value="Unassembled WGS sequence"/>
</dbReference>
<protein>
    <submittedName>
        <fullName evidence="2">Uncharacterized protein</fullName>
    </submittedName>
</protein>
<dbReference type="OrthoDB" id="9873788at2"/>
<organism evidence="2 3">
    <name type="scientific">Vineibacter terrae</name>
    <dbReference type="NCBI Taxonomy" id="2586908"/>
    <lineage>
        <taxon>Bacteria</taxon>
        <taxon>Pseudomonadati</taxon>
        <taxon>Pseudomonadota</taxon>
        <taxon>Alphaproteobacteria</taxon>
        <taxon>Hyphomicrobiales</taxon>
        <taxon>Vineibacter</taxon>
    </lineage>
</organism>
<keyword evidence="3" id="KW-1185">Reference proteome</keyword>
<keyword evidence="1" id="KW-1133">Transmembrane helix</keyword>
<evidence type="ECO:0000256" key="1">
    <source>
        <dbReference type="SAM" id="Phobius"/>
    </source>
</evidence>
<dbReference type="EMBL" id="VDUZ01000056">
    <property type="protein sequence ID" value="TXL70640.1"/>
    <property type="molecule type" value="Genomic_DNA"/>
</dbReference>
<dbReference type="RefSeq" id="WP_147851434.1">
    <property type="nucleotide sequence ID" value="NZ_VDUZ01000056.1"/>
</dbReference>
<gene>
    <name evidence="2" type="ORF">FHP25_33860</name>
</gene>
<accession>A0A5C8PAD3</accession>
<evidence type="ECO:0000313" key="2">
    <source>
        <dbReference type="EMBL" id="TXL70640.1"/>
    </source>
</evidence>
<keyword evidence="1" id="KW-0812">Transmembrane</keyword>